<evidence type="ECO:0000313" key="3">
    <source>
        <dbReference type="Proteomes" id="UP000807306"/>
    </source>
</evidence>
<organism evidence="2 3">
    <name type="scientific">Crepidotus variabilis</name>
    <dbReference type="NCBI Taxonomy" id="179855"/>
    <lineage>
        <taxon>Eukaryota</taxon>
        <taxon>Fungi</taxon>
        <taxon>Dikarya</taxon>
        <taxon>Basidiomycota</taxon>
        <taxon>Agaricomycotina</taxon>
        <taxon>Agaricomycetes</taxon>
        <taxon>Agaricomycetidae</taxon>
        <taxon>Agaricales</taxon>
        <taxon>Agaricineae</taxon>
        <taxon>Crepidotaceae</taxon>
        <taxon>Crepidotus</taxon>
    </lineage>
</organism>
<feature type="region of interest" description="Disordered" evidence="1">
    <location>
        <begin position="1"/>
        <end position="37"/>
    </location>
</feature>
<feature type="compositionally biased region" description="Low complexity" evidence="1">
    <location>
        <begin position="27"/>
        <end position="37"/>
    </location>
</feature>
<dbReference type="EMBL" id="MU157845">
    <property type="protein sequence ID" value="KAF9529563.1"/>
    <property type="molecule type" value="Genomic_DNA"/>
</dbReference>
<name>A0A9P6JR58_9AGAR</name>
<accession>A0A9P6JR58</accession>
<proteinExistence type="predicted"/>
<dbReference type="Proteomes" id="UP000807306">
    <property type="component" value="Unassembled WGS sequence"/>
</dbReference>
<sequence>MPPSRSSSSTRKSQRFSPLPSTPSPSSPQSSSAASTPTKYSTLPIPFLLWKQDTELFGLKKAEARQLNNRRVAEAIRRLIEPPPVSVSPHHQGHQVLPPRICVGHENYLLIGKWMVRCSGSATLCTRATKYYGDAFPDEILFDHPDLTPFLLMREELRPTPRSTMELRSARFLQPRRLSNSPLYAAAVEKFYVLPNAESSNLPTTPCGTGLRLSATPDAPPSAQPHAELKTPLPGLVHLGTIEISSDEEDGITMLPNPFSSTEIIDVDSVSESELGWDASLAFLLVFWNQKNSRFTEVVLNAPRGRSFCFQQFEAELNFKSISSAKRIELYDPPTGSWVPIDWSQPVGPVTLQGNAFLVRYEGIVAGDLLGFERAVAWAETSGRLAGVKGKGRA</sequence>
<evidence type="ECO:0000313" key="2">
    <source>
        <dbReference type="EMBL" id="KAF9529563.1"/>
    </source>
</evidence>
<dbReference type="OrthoDB" id="3120290at2759"/>
<protein>
    <submittedName>
        <fullName evidence="2">Uncharacterized protein</fullName>
    </submittedName>
</protein>
<evidence type="ECO:0000256" key="1">
    <source>
        <dbReference type="SAM" id="MobiDB-lite"/>
    </source>
</evidence>
<dbReference type="AlphaFoldDB" id="A0A9P6JR58"/>
<reference evidence="2" key="1">
    <citation type="submission" date="2020-11" db="EMBL/GenBank/DDBJ databases">
        <authorList>
            <consortium name="DOE Joint Genome Institute"/>
            <person name="Ahrendt S."/>
            <person name="Riley R."/>
            <person name="Andreopoulos W."/>
            <person name="Labutti K."/>
            <person name="Pangilinan J."/>
            <person name="Ruiz-Duenas F.J."/>
            <person name="Barrasa J.M."/>
            <person name="Sanchez-Garcia M."/>
            <person name="Camarero S."/>
            <person name="Miyauchi S."/>
            <person name="Serrano A."/>
            <person name="Linde D."/>
            <person name="Babiker R."/>
            <person name="Drula E."/>
            <person name="Ayuso-Fernandez I."/>
            <person name="Pacheco R."/>
            <person name="Padilla G."/>
            <person name="Ferreira P."/>
            <person name="Barriuso J."/>
            <person name="Kellner H."/>
            <person name="Castanera R."/>
            <person name="Alfaro M."/>
            <person name="Ramirez L."/>
            <person name="Pisabarro A.G."/>
            <person name="Kuo A."/>
            <person name="Tritt A."/>
            <person name="Lipzen A."/>
            <person name="He G."/>
            <person name="Yan M."/>
            <person name="Ng V."/>
            <person name="Cullen D."/>
            <person name="Martin F."/>
            <person name="Rosso M.-N."/>
            <person name="Henrissat B."/>
            <person name="Hibbett D."/>
            <person name="Martinez A.T."/>
            <person name="Grigoriev I.V."/>
        </authorList>
    </citation>
    <scope>NUCLEOTIDE SEQUENCE</scope>
    <source>
        <strain evidence="2">CBS 506.95</strain>
    </source>
</reference>
<feature type="compositionally biased region" description="Low complexity" evidence="1">
    <location>
        <begin position="1"/>
        <end position="19"/>
    </location>
</feature>
<keyword evidence="3" id="KW-1185">Reference proteome</keyword>
<gene>
    <name evidence="2" type="ORF">CPB83DRAFT_893377</name>
</gene>
<comment type="caution">
    <text evidence="2">The sequence shown here is derived from an EMBL/GenBank/DDBJ whole genome shotgun (WGS) entry which is preliminary data.</text>
</comment>